<dbReference type="RefSeq" id="WP_167971133.1">
    <property type="nucleotide sequence ID" value="NZ_JAAVJD010000104.1"/>
</dbReference>
<dbReference type="Proteomes" id="UP000578686">
    <property type="component" value="Unassembled WGS sequence"/>
</dbReference>
<dbReference type="GO" id="GO:0016829">
    <property type="term" value="F:lyase activity"/>
    <property type="evidence" value="ECO:0007669"/>
    <property type="project" value="UniProtKB-KW"/>
</dbReference>
<evidence type="ECO:0000256" key="2">
    <source>
        <dbReference type="ARBA" id="ARBA00023239"/>
    </source>
</evidence>
<evidence type="ECO:0000313" key="5">
    <source>
        <dbReference type="Proteomes" id="UP000578686"/>
    </source>
</evidence>
<dbReference type="AlphaFoldDB" id="A0A7X6D235"/>
<dbReference type="GO" id="GO:0046872">
    <property type="term" value="F:metal ion binding"/>
    <property type="evidence" value="ECO:0007669"/>
    <property type="project" value="UniProtKB-KW"/>
</dbReference>
<proteinExistence type="predicted"/>
<comment type="caution">
    <text evidence="4">The sequence shown here is derived from an EMBL/GenBank/DDBJ whole genome shotgun (WGS) entry which is preliminary data.</text>
</comment>
<evidence type="ECO:0000313" key="4">
    <source>
        <dbReference type="EMBL" id="NJQ06742.1"/>
    </source>
</evidence>
<keyword evidence="1" id="KW-0479">Metal-binding</keyword>
<feature type="compositionally biased region" description="Pro residues" evidence="3">
    <location>
        <begin position="261"/>
        <end position="270"/>
    </location>
</feature>
<feature type="non-terminal residue" evidence="4">
    <location>
        <position position="278"/>
    </location>
</feature>
<dbReference type="SUPFAM" id="SSF53800">
    <property type="entry name" value="Chelatase"/>
    <property type="match status" value="1"/>
</dbReference>
<dbReference type="InterPro" id="IPR050963">
    <property type="entry name" value="Sirohydro_Cobaltochel/CbiX"/>
</dbReference>
<dbReference type="CDD" id="cd03416">
    <property type="entry name" value="CbiX_SirB_N"/>
    <property type="match status" value="1"/>
</dbReference>
<keyword evidence="2" id="KW-0456">Lyase</keyword>
<protein>
    <submittedName>
        <fullName evidence="4">Sirohydrochlorin chelatase</fullName>
    </submittedName>
</protein>
<name>A0A7X6D235_9ACTN</name>
<dbReference type="Pfam" id="PF01903">
    <property type="entry name" value="CbiX"/>
    <property type="match status" value="2"/>
</dbReference>
<organism evidence="4 5">
    <name type="scientific">Streptomyces lonarensis</name>
    <dbReference type="NCBI Taxonomy" id="700599"/>
    <lineage>
        <taxon>Bacteria</taxon>
        <taxon>Bacillati</taxon>
        <taxon>Actinomycetota</taxon>
        <taxon>Actinomycetes</taxon>
        <taxon>Kitasatosporales</taxon>
        <taxon>Streptomycetaceae</taxon>
        <taxon>Streptomyces</taxon>
    </lineage>
</organism>
<reference evidence="4 5" key="1">
    <citation type="submission" date="2020-03" db="EMBL/GenBank/DDBJ databases">
        <title>Draft genome of Streptomyces sp. ventii, isolated from the Axial Seamount in the Pacific Ocean, and resequencing of the two type strains Streptomyces lonarensis strain NCL 716 and Streptomyces bohaiensis strain 11A07.</title>
        <authorList>
            <person name="Loughran R.M."/>
            <person name="Pfannmuller K.M."/>
            <person name="Wasson B.J."/>
            <person name="Deadmond M.C."/>
            <person name="Paddock B.E."/>
            <person name="Koyack M.J."/>
            <person name="Gallegos D.A."/>
            <person name="Mitchell E.A."/>
            <person name="Ushijima B."/>
            <person name="Saw J.H."/>
            <person name="Mcphail K.L."/>
            <person name="Videau P."/>
        </authorList>
    </citation>
    <scope>NUCLEOTIDE SEQUENCE [LARGE SCALE GENOMIC DNA]</scope>
    <source>
        <strain evidence="4 5">NCL716</strain>
    </source>
</reference>
<dbReference type="EMBL" id="JAAVJD010000104">
    <property type="protein sequence ID" value="NJQ06742.1"/>
    <property type="molecule type" value="Genomic_DNA"/>
</dbReference>
<dbReference type="Gene3D" id="3.40.50.1400">
    <property type="match status" value="2"/>
</dbReference>
<dbReference type="CDD" id="cd03414">
    <property type="entry name" value="CbiX_SirB_C"/>
    <property type="match status" value="1"/>
</dbReference>
<sequence length="278" mass="28739">MTTSTSPRLLTPPAARRPAPALLVVAHGSRDPRHAATVTALLGRIRAERPGQLVHGCYLDFTLPSPGQALARLRAAGVREVVAVPLLLTDAHHAKKDIPEVLAAQAAVPGAPLVRQAPVLGPDRLLVDALTRRLGEVGIAPGDAAGIGVVLAAAGSSDPEAIATVAATAREWRRAAGWRAVRPAFASASPPTTADAVRALRAQGVRRVAVAPYVLAPGRLPDRILRGAAEAGADVVAPVIGDCPELAALVLRRWEAGTEAPPLPLPPPRPPPDRVARP</sequence>
<keyword evidence="5" id="KW-1185">Reference proteome</keyword>
<evidence type="ECO:0000256" key="1">
    <source>
        <dbReference type="ARBA" id="ARBA00022723"/>
    </source>
</evidence>
<feature type="region of interest" description="Disordered" evidence="3">
    <location>
        <begin position="258"/>
        <end position="278"/>
    </location>
</feature>
<gene>
    <name evidence="4" type="ORF">HCN56_14390</name>
</gene>
<dbReference type="PANTHER" id="PTHR33542">
    <property type="entry name" value="SIROHYDROCHLORIN FERROCHELATASE, CHLOROPLASTIC"/>
    <property type="match status" value="1"/>
</dbReference>
<evidence type="ECO:0000256" key="3">
    <source>
        <dbReference type="SAM" id="MobiDB-lite"/>
    </source>
</evidence>
<dbReference type="InterPro" id="IPR002762">
    <property type="entry name" value="CbiX-like"/>
</dbReference>
<accession>A0A7X6D235</accession>
<dbReference type="PANTHER" id="PTHR33542:SF5">
    <property type="entry name" value="FERROCHELATASE CHE1"/>
    <property type="match status" value="1"/>
</dbReference>